<dbReference type="EMBL" id="BAAAKV010000074">
    <property type="protein sequence ID" value="GAA1194641.1"/>
    <property type="molecule type" value="Genomic_DNA"/>
</dbReference>
<dbReference type="InterPro" id="IPR029052">
    <property type="entry name" value="Metallo-depent_PP-like"/>
</dbReference>
<dbReference type="InterPro" id="IPR052900">
    <property type="entry name" value="Phospholipid_Metab_Enz"/>
</dbReference>
<dbReference type="Pfam" id="PF09423">
    <property type="entry name" value="PhoD"/>
    <property type="match status" value="1"/>
</dbReference>
<evidence type="ECO:0000313" key="3">
    <source>
        <dbReference type="EMBL" id="GAA1194641.1"/>
    </source>
</evidence>
<dbReference type="PANTHER" id="PTHR43606">
    <property type="entry name" value="PHOSPHATASE, PUTATIVE (AFU_ORTHOLOGUE AFUA_6G08710)-RELATED"/>
    <property type="match status" value="1"/>
</dbReference>
<name>A0ABN1V4N0_9ACTN</name>
<evidence type="ECO:0000313" key="4">
    <source>
        <dbReference type="Proteomes" id="UP001501371"/>
    </source>
</evidence>
<comment type="caution">
    <text evidence="3">The sequence shown here is derived from an EMBL/GenBank/DDBJ whole genome shotgun (WGS) entry which is preliminary data.</text>
</comment>
<dbReference type="InterPro" id="IPR032093">
    <property type="entry name" value="PhoD_N"/>
</dbReference>
<feature type="domain" description="Phospholipase D N-terminal" evidence="2">
    <location>
        <begin position="52"/>
        <end position="150"/>
    </location>
</feature>
<dbReference type="InterPro" id="IPR038607">
    <property type="entry name" value="PhoD-like_sf"/>
</dbReference>
<dbReference type="PROSITE" id="PS51318">
    <property type="entry name" value="TAT"/>
    <property type="match status" value="1"/>
</dbReference>
<reference evidence="3 4" key="1">
    <citation type="journal article" date="2019" name="Int. J. Syst. Evol. Microbiol.">
        <title>The Global Catalogue of Microorganisms (GCM) 10K type strain sequencing project: providing services to taxonomists for standard genome sequencing and annotation.</title>
        <authorList>
            <consortium name="The Broad Institute Genomics Platform"/>
            <consortium name="The Broad Institute Genome Sequencing Center for Infectious Disease"/>
            <person name="Wu L."/>
            <person name="Ma J."/>
        </authorList>
    </citation>
    <scope>NUCLEOTIDE SEQUENCE [LARGE SCALE GENOMIC DNA]</scope>
    <source>
        <strain evidence="3 4">JCM 12696</strain>
    </source>
</reference>
<protein>
    <submittedName>
        <fullName evidence="3">Alkaline phosphatase D family protein</fullName>
    </submittedName>
</protein>
<dbReference type="Pfam" id="PF16655">
    <property type="entry name" value="PhoD_N"/>
    <property type="match status" value="1"/>
</dbReference>
<dbReference type="Gene3D" id="3.60.21.70">
    <property type="entry name" value="PhoD-like phosphatase"/>
    <property type="match status" value="1"/>
</dbReference>
<dbReference type="SUPFAM" id="SSF56300">
    <property type="entry name" value="Metallo-dependent phosphatases"/>
    <property type="match status" value="1"/>
</dbReference>
<feature type="domain" description="PhoD-like phosphatase metallophosphatase" evidence="1">
    <location>
        <begin position="163"/>
        <end position="505"/>
    </location>
</feature>
<dbReference type="Gene3D" id="2.60.40.380">
    <property type="entry name" value="Purple acid phosphatase-like, N-terminal"/>
    <property type="match status" value="1"/>
</dbReference>
<dbReference type="InterPro" id="IPR018946">
    <property type="entry name" value="PhoD-like_MPP"/>
</dbReference>
<dbReference type="Proteomes" id="UP001501371">
    <property type="component" value="Unassembled WGS sequence"/>
</dbReference>
<evidence type="ECO:0000259" key="2">
    <source>
        <dbReference type="Pfam" id="PF16655"/>
    </source>
</evidence>
<dbReference type="InterPro" id="IPR006311">
    <property type="entry name" value="TAT_signal"/>
</dbReference>
<gene>
    <name evidence="3" type="ORF">GCM10009654_59700</name>
</gene>
<keyword evidence="4" id="KW-1185">Reference proteome</keyword>
<organism evidence="3 4">
    <name type="scientific">Streptomyces hebeiensis</name>
    <dbReference type="NCBI Taxonomy" id="229486"/>
    <lineage>
        <taxon>Bacteria</taxon>
        <taxon>Bacillati</taxon>
        <taxon>Actinomycetota</taxon>
        <taxon>Actinomycetes</taxon>
        <taxon>Kitasatosporales</taxon>
        <taxon>Streptomycetaceae</taxon>
        <taxon>Streptomyces</taxon>
    </lineage>
</organism>
<accession>A0ABN1V4N0</accession>
<dbReference type="CDD" id="cd07389">
    <property type="entry name" value="MPP_PhoD"/>
    <property type="match status" value="1"/>
</dbReference>
<proteinExistence type="predicted"/>
<dbReference type="PANTHER" id="PTHR43606:SF2">
    <property type="entry name" value="ALKALINE PHOSPHATASE FAMILY PROTEIN (AFU_ORTHOLOGUE AFUA_5G03860)"/>
    <property type="match status" value="1"/>
</dbReference>
<evidence type="ECO:0000259" key="1">
    <source>
        <dbReference type="Pfam" id="PF09423"/>
    </source>
</evidence>
<sequence length="536" mass="59401">MSMNSGNDGGRLLGRRAVLGASGTVALALAAGGLTASRAGAVQRFTDDPFTLGVASGDPWPDGVVLWTRLAPHPLSPDGTGGMPPAPVPVGWEVATDEHFRRVVRRGTTRAVAELAHSVHVEVSGLHPGRQYYYRFRAGGVISPVGRTRTAPAAHSKPSSLNFGFVSCQAWFEGFYTAYRHLAQEDVDLVLHLGDYIYENPIDAMGGVRKVPVAAELRPEPMNLTQYRNRHALHRFDQDLIAAHQAHPFAVVWDDHEVEDNWARDHSKLDNEPDQDPLVFRERAAAGFQAYYEHLPLRLPNKPRGFNARMYRRLRYGRMASFHILDTRLFRDDQPCGDGTKAGCEERLEPQRTILGAEQERWLYKGLGRSDATWNLIPQQIPVTQVDTDTGPGQSFVMDFWDGYAASRERLFKEIVDRDVSNPVVLTGDMHRHLAANLKRDFNDPDSATIGVEFVGTSISTKMDGMDLDPSGASLLAANDHIKFTNYQRGYVRCALTPQTCRADFRVLPYVTTPGAPVSTRTSYVTEAGRPGLQQA</sequence>